<sequence>MGGYAETLLPGSAPPAVPTTAFLGFLALLWIILTREATPLRKIPGPFLASITRLWIVQKQRSFQRPLVDIDLHKKYGPIVRIAPNEVLISSPQAFRTVYGAGSNFRKGDWYIGTSACGWSGDDNLDFLNEQNVEKYRTQRRAVGPAYSEASMKDLEPQIDEVLEKDISIMRQRADCYSMTSFSKSKDLVEKNEVDGSIHAIHAAWKYMHVIGYFPLLHRALTAVLHIASSGSTSIIHMINTFFPFIERETRGAKTTSDNPFAFPILNVEARFEARKSSSLDPKSQHVPNDIAGKLFQLQADKGVLKDHWVMNMVMTNFGAGVETTAIVVSTLINNIVSHPGCQEKVHAELDKARKEGRIGKIPQLREMKEQLPYLNACLMESMRMHSVVGMPLVRVVPEGGVELEGKWLPAGTTVGINPWVLCRDKFLYGEDADEWRPERWLEYSPDKLKYLGMLPYAMAACFSSLTSTETYSVSFGTGARSCPGKYLAQAVYTKMIPMLFQDFEWSYTNPEAKKVLQCTFSVRYMKLMMQWKLREQTA</sequence>
<comment type="similarity">
    <text evidence="2 6">Belongs to the cytochrome P450 family.</text>
</comment>
<dbReference type="InterPro" id="IPR017972">
    <property type="entry name" value="Cyt_P450_CS"/>
</dbReference>
<dbReference type="Pfam" id="PF00067">
    <property type="entry name" value="p450"/>
    <property type="match status" value="1"/>
</dbReference>
<name>A0A194XVW5_MOLSC</name>
<dbReference type="SUPFAM" id="SSF48264">
    <property type="entry name" value="Cytochrome P450"/>
    <property type="match status" value="1"/>
</dbReference>
<dbReference type="AlphaFoldDB" id="A0A194XVW5"/>
<proteinExistence type="inferred from homology"/>
<dbReference type="InterPro" id="IPR002401">
    <property type="entry name" value="Cyt_P450_E_grp-I"/>
</dbReference>
<evidence type="ECO:0000256" key="1">
    <source>
        <dbReference type="ARBA" id="ARBA00001971"/>
    </source>
</evidence>
<dbReference type="PANTHER" id="PTHR24305:SF232">
    <property type="entry name" value="P450, PUTATIVE (EUROFUNG)-RELATED"/>
    <property type="match status" value="1"/>
</dbReference>
<evidence type="ECO:0000256" key="3">
    <source>
        <dbReference type="ARBA" id="ARBA00022723"/>
    </source>
</evidence>
<accession>A0A194XVW5</accession>
<dbReference type="RefSeq" id="XP_018078728.1">
    <property type="nucleotide sequence ID" value="XM_018221056.1"/>
</dbReference>
<organism evidence="8 9">
    <name type="scientific">Mollisia scopiformis</name>
    <name type="common">Conifer needle endophyte fungus</name>
    <name type="synonym">Phialocephala scopiformis</name>
    <dbReference type="NCBI Taxonomy" id="149040"/>
    <lineage>
        <taxon>Eukaryota</taxon>
        <taxon>Fungi</taxon>
        <taxon>Dikarya</taxon>
        <taxon>Ascomycota</taxon>
        <taxon>Pezizomycotina</taxon>
        <taxon>Leotiomycetes</taxon>
        <taxon>Helotiales</taxon>
        <taxon>Mollisiaceae</taxon>
        <taxon>Mollisia</taxon>
    </lineage>
</organism>
<dbReference type="InterPro" id="IPR036396">
    <property type="entry name" value="Cyt_P450_sf"/>
</dbReference>
<keyword evidence="5 6" id="KW-0349">Heme</keyword>
<evidence type="ECO:0000256" key="2">
    <source>
        <dbReference type="ARBA" id="ARBA00010617"/>
    </source>
</evidence>
<feature type="transmembrane region" description="Helical" evidence="7">
    <location>
        <begin position="12"/>
        <end position="33"/>
    </location>
</feature>
<dbReference type="PANTHER" id="PTHR24305">
    <property type="entry name" value="CYTOCHROME P450"/>
    <property type="match status" value="1"/>
</dbReference>
<dbReference type="PRINTS" id="PR00385">
    <property type="entry name" value="P450"/>
</dbReference>
<feature type="binding site" description="axial binding residue" evidence="5">
    <location>
        <position position="483"/>
    </location>
    <ligand>
        <name>heme</name>
        <dbReference type="ChEBI" id="CHEBI:30413"/>
    </ligand>
    <ligandPart>
        <name>Fe</name>
        <dbReference type="ChEBI" id="CHEBI:18248"/>
    </ligandPart>
</feature>
<keyword evidence="7" id="KW-0812">Transmembrane</keyword>
<keyword evidence="7" id="KW-1133">Transmembrane helix</keyword>
<dbReference type="PRINTS" id="PR00463">
    <property type="entry name" value="EP450I"/>
</dbReference>
<dbReference type="PROSITE" id="PS00086">
    <property type="entry name" value="CYTOCHROME_P450"/>
    <property type="match status" value="1"/>
</dbReference>
<evidence type="ECO:0000313" key="8">
    <source>
        <dbReference type="EMBL" id="KUJ24373.1"/>
    </source>
</evidence>
<evidence type="ECO:0000256" key="7">
    <source>
        <dbReference type="SAM" id="Phobius"/>
    </source>
</evidence>
<gene>
    <name evidence="8" type="ORF">LY89DRAFT_745230</name>
</gene>
<dbReference type="OrthoDB" id="3934656at2759"/>
<dbReference type="InterPro" id="IPR001128">
    <property type="entry name" value="Cyt_P450"/>
</dbReference>
<keyword evidence="6" id="KW-0560">Oxidoreductase</keyword>
<dbReference type="EMBL" id="KQ947404">
    <property type="protein sequence ID" value="KUJ24373.1"/>
    <property type="molecule type" value="Genomic_DNA"/>
</dbReference>
<evidence type="ECO:0000256" key="6">
    <source>
        <dbReference type="RuleBase" id="RU000461"/>
    </source>
</evidence>
<reference evidence="8 9" key="1">
    <citation type="submission" date="2015-10" db="EMBL/GenBank/DDBJ databases">
        <title>Full genome of DAOMC 229536 Phialocephala scopiformis, a fungal endophyte of spruce producing the potent anti-insectan compound rugulosin.</title>
        <authorList>
            <consortium name="DOE Joint Genome Institute"/>
            <person name="Walker A.K."/>
            <person name="Frasz S.L."/>
            <person name="Seifert K.A."/>
            <person name="Miller J.D."/>
            <person name="Mondo S.J."/>
            <person name="Labutti K."/>
            <person name="Lipzen A."/>
            <person name="Dockter R."/>
            <person name="Kennedy M."/>
            <person name="Grigoriev I.V."/>
            <person name="Spatafora J.W."/>
        </authorList>
    </citation>
    <scope>NUCLEOTIDE SEQUENCE [LARGE SCALE GENOMIC DNA]</scope>
    <source>
        <strain evidence="8 9">CBS 120377</strain>
    </source>
</reference>
<dbReference type="InParanoid" id="A0A194XVW5"/>
<dbReference type="GeneID" id="28830782"/>
<evidence type="ECO:0000313" key="9">
    <source>
        <dbReference type="Proteomes" id="UP000070700"/>
    </source>
</evidence>
<dbReference type="GO" id="GO:0016705">
    <property type="term" value="F:oxidoreductase activity, acting on paired donors, with incorporation or reduction of molecular oxygen"/>
    <property type="evidence" value="ECO:0007669"/>
    <property type="project" value="InterPro"/>
</dbReference>
<dbReference type="Gene3D" id="1.10.630.10">
    <property type="entry name" value="Cytochrome P450"/>
    <property type="match status" value="1"/>
</dbReference>
<keyword evidence="7" id="KW-0472">Membrane</keyword>
<evidence type="ECO:0000256" key="4">
    <source>
        <dbReference type="ARBA" id="ARBA00023004"/>
    </source>
</evidence>
<dbReference type="GO" id="GO:0005506">
    <property type="term" value="F:iron ion binding"/>
    <property type="evidence" value="ECO:0007669"/>
    <property type="project" value="InterPro"/>
</dbReference>
<dbReference type="InterPro" id="IPR050121">
    <property type="entry name" value="Cytochrome_P450_monoxygenase"/>
</dbReference>
<dbReference type="Proteomes" id="UP000070700">
    <property type="component" value="Unassembled WGS sequence"/>
</dbReference>
<keyword evidence="9" id="KW-1185">Reference proteome</keyword>
<keyword evidence="3 5" id="KW-0479">Metal-binding</keyword>
<dbReference type="GO" id="GO:0020037">
    <property type="term" value="F:heme binding"/>
    <property type="evidence" value="ECO:0007669"/>
    <property type="project" value="InterPro"/>
</dbReference>
<keyword evidence="6" id="KW-0503">Monooxygenase</keyword>
<protein>
    <submittedName>
        <fullName evidence="8">Cytochrome P450</fullName>
    </submittedName>
</protein>
<comment type="cofactor">
    <cofactor evidence="1 5">
        <name>heme</name>
        <dbReference type="ChEBI" id="CHEBI:30413"/>
    </cofactor>
</comment>
<dbReference type="KEGG" id="psco:LY89DRAFT_745230"/>
<dbReference type="GO" id="GO:0004497">
    <property type="term" value="F:monooxygenase activity"/>
    <property type="evidence" value="ECO:0007669"/>
    <property type="project" value="UniProtKB-KW"/>
</dbReference>
<evidence type="ECO:0000256" key="5">
    <source>
        <dbReference type="PIRSR" id="PIRSR602401-1"/>
    </source>
</evidence>
<keyword evidence="4 5" id="KW-0408">Iron</keyword>